<sequence>MKNLTELLEHEIKDLYSAEKQLIEAIPEMIEAAKNEKLKKKFAKHLKETEDHFNRIQEICKKMEINPGSTKCNAMAGLIEEFQGLLKEKSNPEILDAGLVAAARRIEHYEIAGYDSAFRYAKALKLKSVKKSLKKTLKEELKAEKKLKKLARKKIIKNARD</sequence>
<protein>
    <submittedName>
        <fullName evidence="1">Ferritin-like metal-binding protein YciE</fullName>
    </submittedName>
</protein>
<keyword evidence="2" id="KW-1185">Reference proteome</keyword>
<dbReference type="EMBL" id="LT629745">
    <property type="protein sequence ID" value="SDR67361.1"/>
    <property type="molecule type" value="Genomic_DNA"/>
</dbReference>
<dbReference type="STRING" id="1250231.SAMN04488552_0388"/>
<dbReference type="RefSeq" id="WP_089661080.1">
    <property type="nucleotide sequence ID" value="NZ_LT629745.1"/>
</dbReference>
<accession>A0A1H1KYD5</accession>
<dbReference type="PANTHER" id="PTHR30565:SF9">
    <property type="entry name" value="PROTEIN YCIF"/>
    <property type="match status" value="1"/>
</dbReference>
<dbReference type="Gene3D" id="1.20.1260.10">
    <property type="match status" value="1"/>
</dbReference>
<dbReference type="InterPro" id="IPR012347">
    <property type="entry name" value="Ferritin-like"/>
</dbReference>
<evidence type="ECO:0000313" key="2">
    <source>
        <dbReference type="Proteomes" id="UP000198858"/>
    </source>
</evidence>
<dbReference type="InterPro" id="IPR010287">
    <property type="entry name" value="DUF892_YciF-like"/>
</dbReference>
<dbReference type="InterPro" id="IPR047114">
    <property type="entry name" value="YciF"/>
</dbReference>
<dbReference type="Proteomes" id="UP000198858">
    <property type="component" value="Chromosome I"/>
</dbReference>
<dbReference type="PANTHER" id="PTHR30565">
    <property type="entry name" value="PROTEIN YCIF"/>
    <property type="match status" value="1"/>
</dbReference>
<dbReference type="Pfam" id="PF05974">
    <property type="entry name" value="DUF892"/>
    <property type="match status" value="1"/>
</dbReference>
<reference evidence="1 2" key="1">
    <citation type="submission" date="2016-10" db="EMBL/GenBank/DDBJ databases">
        <authorList>
            <person name="Varghese N."/>
            <person name="Submissions S."/>
        </authorList>
    </citation>
    <scope>NUCLEOTIDE SEQUENCE [LARGE SCALE GENOMIC DNA]</scope>
    <source>
        <strain evidence="1 2">Mar_2010_102</strain>
    </source>
</reference>
<organism evidence="1 2">
    <name type="scientific">Christiangramia echinicola</name>
    <dbReference type="NCBI Taxonomy" id="279359"/>
    <lineage>
        <taxon>Bacteria</taxon>
        <taxon>Pseudomonadati</taxon>
        <taxon>Bacteroidota</taxon>
        <taxon>Flavobacteriia</taxon>
        <taxon>Flavobacteriales</taxon>
        <taxon>Flavobacteriaceae</taxon>
        <taxon>Christiangramia</taxon>
    </lineage>
</organism>
<proteinExistence type="predicted"/>
<gene>
    <name evidence="1" type="ORF">SAMN04488552_0388</name>
</gene>
<dbReference type="InterPro" id="IPR009078">
    <property type="entry name" value="Ferritin-like_SF"/>
</dbReference>
<evidence type="ECO:0000313" key="1">
    <source>
        <dbReference type="EMBL" id="SDR67361.1"/>
    </source>
</evidence>
<dbReference type="AlphaFoldDB" id="A0A1H1KYD5"/>
<dbReference type="SUPFAM" id="SSF47240">
    <property type="entry name" value="Ferritin-like"/>
    <property type="match status" value="1"/>
</dbReference>
<name>A0A1H1KYD5_9FLAO</name>